<evidence type="ECO:0000313" key="5">
    <source>
        <dbReference type="EMBL" id="AKG51615.1"/>
    </source>
</evidence>
<dbReference type="KEGG" id="vg:24284872"/>
<dbReference type="Pfam" id="PF17086">
    <property type="entry name" value="HV_small_capsid"/>
    <property type="match status" value="1"/>
</dbReference>
<comment type="function">
    <text evidence="4">Participates in the assembly of the infectious particles by decorating the outer surface of the capsid shell and thus forming a layer between the capsid and the tegument. Complexes composed of the major capsid protein and small capsomere-interacting protein/SCP assemble together in the host cytoplasm and are translocated to the nucleus, where they accumulate and participate in capsid assembly.</text>
</comment>
<protein>
    <recommendedName>
        <fullName evidence="4">Small capsomere-interacting protein</fullName>
    </recommendedName>
</protein>
<name>A0A0F7GA38_9BETA</name>
<dbReference type="OrthoDB" id="27504at10239"/>
<keyword evidence="1 4" id="KW-0167">Capsid protein</keyword>
<sequence length="73" mass="8289">MSSSSNTGAAAKKDEEKRRHVCLNVLDLPQESMEHPVVGTMLTKYVRMSSFFTDKSAFKLDLLRMLAVARTRR</sequence>
<gene>
    <name evidence="4" type="primary">SCP</name>
</gene>
<evidence type="ECO:0000256" key="1">
    <source>
        <dbReference type="ARBA" id="ARBA00022561"/>
    </source>
</evidence>
<keyword evidence="6" id="KW-1185">Reference proteome</keyword>
<reference evidence="5 6" key="1">
    <citation type="journal article" date="2001" name="Arch. Virol.">
        <title>Isolation and characterization of an endogenous cytomegalovirus (BaCMV) from baboons.</title>
        <authorList>
            <person name="Blewett E.L."/>
            <person name="White G."/>
            <person name="Saliki J.T."/>
            <person name="Eberle R."/>
        </authorList>
    </citation>
    <scope>NUCLEOTIDE SEQUENCE [LARGE SCALE GENOMIC DNA]</scope>
    <source>
        <strain evidence="5">OCOM4-52</strain>
    </source>
</reference>
<dbReference type="HAMAP" id="MF_04021">
    <property type="entry name" value="HSV_SCP_betahv"/>
    <property type="match status" value="1"/>
</dbReference>
<evidence type="ECO:0000256" key="2">
    <source>
        <dbReference type="ARBA" id="ARBA00022562"/>
    </source>
</evidence>
<evidence type="ECO:0000256" key="4">
    <source>
        <dbReference type="HAMAP-Rule" id="MF_04021"/>
    </source>
</evidence>
<comment type="similarity">
    <text evidence="4">Belongs to the herpesviridae small capsomere-interacting protein family.</text>
</comment>
<keyword evidence="3 4" id="KW-0946">Virion</keyword>
<proteinExistence type="inferred from homology"/>
<dbReference type="GO" id="GO:0019028">
    <property type="term" value="C:viral capsid"/>
    <property type="evidence" value="ECO:0007669"/>
    <property type="project" value="UniProtKB-UniRule"/>
</dbReference>
<dbReference type="GO" id="GO:0016032">
    <property type="term" value="P:viral process"/>
    <property type="evidence" value="ECO:0007669"/>
    <property type="project" value="UniProtKB-UniRule"/>
</dbReference>
<evidence type="ECO:0000256" key="3">
    <source>
        <dbReference type="ARBA" id="ARBA00022844"/>
    </source>
</evidence>
<accession>A0A0F7GA38</accession>
<reference evidence="5 6" key="2">
    <citation type="journal article" date="2015" name="Genome Announc.">
        <title>Complete Genome Sequences of Mandrillus leucophaeus and Papio ursinus Cytomegaloviruses.</title>
        <authorList>
            <person name="Blewett E.L."/>
            <person name="Sherrod C.J."/>
            <person name="Texier J.R."/>
            <person name="Conrad T.M."/>
            <person name="Dittmer D.P."/>
        </authorList>
    </citation>
    <scope>NUCLEOTIDE SEQUENCE [LARGE SCALE GENOMIC DNA]</scope>
    <source>
        <strain evidence="5">OCOM4-52</strain>
    </source>
</reference>
<dbReference type="InterPro" id="IPR031385">
    <property type="entry name" value="HV_small_capsid"/>
</dbReference>
<organism evidence="5 6">
    <name type="scientific">Papiine betaherpesvirus 4</name>
    <dbReference type="NCBI Taxonomy" id="2560624"/>
    <lineage>
        <taxon>Viruses</taxon>
        <taxon>Duplodnaviria</taxon>
        <taxon>Heunggongvirae</taxon>
        <taxon>Peploviricota</taxon>
        <taxon>Herviviricetes</taxon>
        <taxon>Herpesvirales</taxon>
        <taxon>Orthoherpesviridae</taxon>
        <taxon>Betaherpesvirinae</taxon>
        <taxon>Cytomegalovirus</taxon>
        <taxon>Cytomegalovirus papiinebeta4</taxon>
    </lineage>
</organism>
<dbReference type="Proteomes" id="UP000171701">
    <property type="component" value="Segment"/>
</dbReference>
<keyword evidence="2 4" id="KW-1048">Host nucleus</keyword>
<dbReference type="GO" id="GO:0042025">
    <property type="term" value="C:host cell nucleus"/>
    <property type="evidence" value="ECO:0007669"/>
    <property type="project" value="UniProtKB-SubCell"/>
</dbReference>
<evidence type="ECO:0000313" key="6">
    <source>
        <dbReference type="Proteomes" id="UP000171701"/>
    </source>
</evidence>
<comment type="subcellular location">
    <subcellularLocation>
        <location evidence="4">Virion</location>
    </subcellularLocation>
    <subcellularLocation>
        <location evidence="4">Host nucleus</location>
    </subcellularLocation>
</comment>
<dbReference type="EMBL" id="KR351281">
    <property type="protein sequence ID" value="AKG51615.1"/>
    <property type="molecule type" value="Genomic_DNA"/>
</dbReference>
<comment type="subunit">
    <text evidence="4">Interacts with the major capsid protein/MCP.</text>
</comment>